<gene>
    <name evidence="2" type="ORF">C8D77_1011708</name>
</gene>
<organism evidence="2 3">
    <name type="scientific">Rhizobium loti</name>
    <name type="common">Mesorhizobium loti</name>
    <dbReference type="NCBI Taxonomy" id="381"/>
    <lineage>
        <taxon>Bacteria</taxon>
        <taxon>Pseudomonadati</taxon>
        <taxon>Pseudomonadota</taxon>
        <taxon>Alphaproteobacteria</taxon>
        <taxon>Hyphomicrobiales</taxon>
        <taxon>Phyllobacteriaceae</taxon>
        <taxon>Mesorhizobium</taxon>
    </lineage>
</organism>
<reference evidence="2 3" key="1">
    <citation type="submission" date="2018-05" db="EMBL/GenBank/DDBJ databases">
        <title>Genomic Encyclopedia of Type Strains, Phase IV (KMG-IV): sequencing the most valuable type-strain genomes for metagenomic binning, comparative biology and taxonomic classification.</title>
        <authorList>
            <person name="Goeker M."/>
        </authorList>
    </citation>
    <scope>NUCLEOTIDE SEQUENCE [LARGE SCALE GENOMIC DNA]</scope>
    <source>
        <strain evidence="2 3">DSM 2626</strain>
    </source>
</reference>
<protein>
    <submittedName>
        <fullName evidence="2">Uncharacterized protein</fullName>
    </submittedName>
</protein>
<feature type="compositionally biased region" description="Basic and acidic residues" evidence="1">
    <location>
        <begin position="1"/>
        <end position="14"/>
    </location>
</feature>
<evidence type="ECO:0000313" key="3">
    <source>
        <dbReference type="Proteomes" id="UP000245631"/>
    </source>
</evidence>
<accession>A0A8E2WKZ6</accession>
<feature type="region of interest" description="Disordered" evidence="1">
    <location>
        <begin position="1"/>
        <end position="23"/>
    </location>
</feature>
<dbReference type="AlphaFoldDB" id="A0A8E2WKZ6"/>
<dbReference type="EMBL" id="QGGH01000001">
    <property type="protein sequence ID" value="PWJ95020.1"/>
    <property type="molecule type" value="Genomic_DNA"/>
</dbReference>
<comment type="caution">
    <text evidence="2">The sequence shown here is derived from an EMBL/GenBank/DDBJ whole genome shotgun (WGS) entry which is preliminary data.</text>
</comment>
<sequence length="45" mass="4808">MRVTDAERDQDRNRPAGPSGLPDCNALFSARISDSSLCNISKTAA</sequence>
<proteinExistence type="predicted"/>
<name>A0A8E2WKZ6_RHILI</name>
<evidence type="ECO:0000256" key="1">
    <source>
        <dbReference type="SAM" id="MobiDB-lite"/>
    </source>
</evidence>
<dbReference type="Proteomes" id="UP000245631">
    <property type="component" value="Unassembled WGS sequence"/>
</dbReference>
<evidence type="ECO:0000313" key="2">
    <source>
        <dbReference type="EMBL" id="PWJ95020.1"/>
    </source>
</evidence>